<feature type="compositionally biased region" description="Basic and acidic residues" evidence="1">
    <location>
        <begin position="15"/>
        <end position="30"/>
    </location>
</feature>
<dbReference type="EMBL" id="PP965494">
    <property type="protein sequence ID" value="XCO00044.1"/>
    <property type="molecule type" value="Genomic_DNA"/>
</dbReference>
<accession>A0AAU8MJ60</accession>
<reference evidence="2" key="1">
    <citation type="submission" date="2024-06" db="EMBL/GenBank/DDBJ databases">
        <title>Intestivirid acquisition increases across infancy in a wild primate population.</title>
        <authorList>
            <person name="Schneider-Creas I.A."/>
            <person name="Moya I.L."/>
            <person name="Chiou K.L."/>
            <person name="Baniel A."/>
            <person name="Azanaw Haile A."/>
            <person name="Kebede F."/>
            <person name="Abebe B."/>
            <person name="Snyder-Mackler N."/>
            <person name="Varsani A."/>
        </authorList>
    </citation>
    <scope>NUCLEOTIDE SEQUENCE</scope>
    <source>
        <strain evidence="2">Int_RNL_2017_0055_MCB</strain>
    </source>
</reference>
<evidence type="ECO:0000256" key="1">
    <source>
        <dbReference type="SAM" id="MobiDB-lite"/>
    </source>
</evidence>
<evidence type="ECO:0000313" key="2">
    <source>
        <dbReference type="EMBL" id="XCO00044.1"/>
    </source>
</evidence>
<proteinExistence type="predicted"/>
<organism evidence="2">
    <name type="scientific">Geladintestivirus 4</name>
    <dbReference type="NCBI Taxonomy" id="3233136"/>
    <lineage>
        <taxon>Viruses</taxon>
        <taxon>Duplodnaviria</taxon>
        <taxon>Heunggongvirae</taxon>
        <taxon>Uroviricota</taxon>
        <taxon>Caudoviricetes</taxon>
        <taxon>Crassvirales</taxon>
    </lineage>
</organism>
<name>A0AAU8MJ60_9CAUD</name>
<sequence length="30" mass="3436">MQSLLTTRKNQFSTTRKETSLGMERVHALA</sequence>
<feature type="region of interest" description="Disordered" evidence="1">
    <location>
        <begin position="1"/>
        <end position="30"/>
    </location>
</feature>
<feature type="compositionally biased region" description="Polar residues" evidence="1">
    <location>
        <begin position="1"/>
        <end position="14"/>
    </location>
</feature>
<protein>
    <submittedName>
        <fullName evidence="2">Uncharacterized protein</fullName>
    </submittedName>
</protein>